<dbReference type="Proteomes" id="UP000051936">
    <property type="component" value="Unassembled WGS sequence"/>
</dbReference>
<name>A0A0R3E025_9BRAD</name>
<reference evidence="2 3" key="1">
    <citation type="submission" date="2015-09" db="EMBL/GenBank/DDBJ databases">
        <title>Draft Genome Sequence of Bradyrhizobium manausense Strain BR 3351T, a Novel Symbiotic Nitrogen-Fixing Alphaproteobacterium Isolated from Brazilian Amazon Rain Forest.</title>
        <authorList>
            <person name="De Araujo J.L."/>
            <person name="Zilli J.E."/>
        </authorList>
    </citation>
    <scope>NUCLEOTIDE SEQUENCE [LARGE SCALE GENOMIC DNA]</scope>
    <source>
        <strain evidence="2 3">BR3351</strain>
    </source>
</reference>
<organism evidence="2 3">
    <name type="scientific">Bradyrhizobium manausense</name>
    <dbReference type="NCBI Taxonomy" id="989370"/>
    <lineage>
        <taxon>Bacteria</taxon>
        <taxon>Pseudomonadati</taxon>
        <taxon>Pseudomonadota</taxon>
        <taxon>Alphaproteobacteria</taxon>
        <taxon>Hyphomicrobiales</taxon>
        <taxon>Nitrobacteraceae</taxon>
        <taxon>Bradyrhizobium</taxon>
    </lineage>
</organism>
<sequence length="214" mass="23581">MAKPSSTQQDRAIEFLKERGIARLSELATAGVTAATIARMKQKGLVVQLGRGLYQLPDAPIDTHHSLAEAAKRVPKGVVALISALAFHDLTDTIPSMVWLAIGPKDRQPLPTNPPMQFVRFNPERLQEGVEIHTIEGCPVKIFSPAKTVVDLFRYRRSAGTRYRHSTGLNLALEGLREALRTRKAKPSEIADFARKAGVWKAMQPYMDAMTANG</sequence>
<dbReference type="InterPro" id="IPR025159">
    <property type="entry name" value="AbiEi_N"/>
</dbReference>
<evidence type="ECO:0000313" key="3">
    <source>
        <dbReference type="Proteomes" id="UP000051936"/>
    </source>
</evidence>
<evidence type="ECO:0000313" key="2">
    <source>
        <dbReference type="EMBL" id="KRQ15558.1"/>
    </source>
</evidence>
<feature type="domain" description="AbiEi antitoxin N-terminal" evidence="1">
    <location>
        <begin position="11"/>
        <end position="57"/>
    </location>
</feature>
<accession>A0A0R3E025</accession>
<proteinExistence type="predicted"/>
<dbReference type="AlphaFoldDB" id="A0A0R3E025"/>
<comment type="caution">
    <text evidence="2">The sequence shown here is derived from an EMBL/GenBank/DDBJ whole genome shotgun (WGS) entry which is preliminary data.</text>
</comment>
<dbReference type="EMBL" id="LJYG01000042">
    <property type="protein sequence ID" value="KRQ15558.1"/>
    <property type="molecule type" value="Genomic_DNA"/>
</dbReference>
<evidence type="ECO:0000259" key="1">
    <source>
        <dbReference type="Pfam" id="PF13338"/>
    </source>
</evidence>
<dbReference type="OrthoDB" id="9789781at2"/>
<protein>
    <submittedName>
        <fullName evidence="2">Transcriptional regulator</fullName>
    </submittedName>
</protein>
<gene>
    <name evidence="2" type="ORF">AOQ71_09240</name>
</gene>
<dbReference type="Pfam" id="PF13338">
    <property type="entry name" value="AbiEi_4"/>
    <property type="match status" value="1"/>
</dbReference>
<dbReference type="RefSeq" id="WP_057744779.1">
    <property type="nucleotide sequence ID" value="NZ_LJYG01000042.1"/>
</dbReference>
<dbReference type="STRING" id="989370.AOQ71_09240"/>
<keyword evidence="3" id="KW-1185">Reference proteome</keyword>